<dbReference type="GO" id="GO:0003924">
    <property type="term" value="F:GTPase activity"/>
    <property type="evidence" value="ECO:0007669"/>
    <property type="project" value="InterPro"/>
</dbReference>
<dbReference type="SMART" id="SM00174">
    <property type="entry name" value="RHO"/>
    <property type="match status" value="1"/>
</dbReference>
<proteinExistence type="predicted"/>
<dbReference type="KEGG" id="aqu:105312406"/>
<dbReference type="NCBIfam" id="TIGR00231">
    <property type="entry name" value="small_GTP"/>
    <property type="match status" value="1"/>
</dbReference>
<dbReference type="PROSITE" id="PS51419">
    <property type="entry name" value="RAB"/>
    <property type="match status" value="1"/>
</dbReference>
<evidence type="ECO:0000256" key="1">
    <source>
        <dbReference type="ARBA" id="ARBA00022741"/>
    </source>
</evidence>
<protein>
    <submittedName>
        <fullName evidence="3">Uncharacterized protein</fullName>
    </submittedName>
</protein>
<dbReference type="PANTHER" id="PTHR24072">
    <property type="entry name" value="RHO FAMILY GTPASE"/>
    <property type="match status" value="1"/>
</dbReference>
<keyword evidence="1" id="KW-0547">Nucleotide-binding</keyword>
<dbReference type="InParanoid" id="A0A1X7VUY3"/>
<keyword evidence="4" id="KW-1185">Reference proteome</keyword>
<evidence type="ECO:0000313" key="3">
    <source>
        <dbReference type="EnsemblMetazoa" id="Aqu2.1.43674_001"/>
    </source>
</evidence>
<accession>A0A1X7VUY3</accession>
<name>A0A1X7VUY3_AMPQE</name>
<evidence type="ECO:0000313" key="4">
    <source>
        <dbReference type="Proteomes" id="UP000007879"/>
    </source>
</evidence>
<reference evidence="4" key="1">
    <citation type="journal article" date="2010" name="Nature">
        <title>The Amphimedon queenslandica genome and the evolution of animal complexity.</title>
        <authorList>
            <person name="Srivastava M."/>
            <person name="Simakov O."/>
            <person name="Chapman J."/>
            <person name="Fahey B."/>
            <person name="Gauthier M.E."/>
            <person name="Mitros T."/>
            <person name="Richards G.S."/>
            <person name="Conaco C."/>
            <person name="Dacre M."/>
            <person name="Hellsten U."/>
            <person name="Larroux C."/>
            <person name="Putnam N.H."/>
            <person name="Stanke M."/>
            <person name="Adamska M."/>
            <person name="Darling A."/>
            <person name="Degnan S.M."/>
            <person name="Oakley T.H."/>
            <person name="Plachetzki D.C."/>
            <person name="Zhai Y."/>
            <person name="Adamski M."/>
            <person name="Calcino A."/>
            <person name="Cummins S.F."/>
            <person name="Goodstein D.M."/>
            <person name="Harris C."/>
            <person name="Jackson D.J."/>
            <person name="Leys S.P."/>
            <person name="Shu S."/>
            <person name="Woodcroft B.J."/>
            <person name="Vervoort M."/>
            <person name="Kosik K.S."/>
            <person name="Manning G."/>
            <person name="Degnan B.M."/>
            <person name="Rokhsar D.S."/>
        </authorList>
    </citation>
    <scope>NUCLEOTIDE SEQUENCE [LARGE SCALE GENOMIC DNA]</scope>
</reference>
<evidence type="ECO:0000256" key="2">
    <source>
        <dbReference type="ARBA" id="ARBA00023134"/>
    </source>
</evidence>
<sequence>MGLTYKQVILVGDSGCGKSSLALRLAHSFYSETYIPTEFESHTTELEAPQTGGKVQLRLQDVTGSKEGASFRQLAYEGCDAVLLCFDLNDSESYENMETRWVPEISSFAPGVPVFIAACKEDKTSKERKESMRNELESLAEKIGAAGYGVCSASQNDKIEELFQQILEIKAQKQRKGVKKVISSTKKSLKRMYSNM</sequence>
<dbReference type="InterPro" id="IPR003578">
    <property type="entry name" value="Small_GTPase_Rho"/>
</dbReference>
<dbReference type="OMA" id="TEFESHT"/>
<dbReference type="GO" id="GO:0007264">
    <property type="term" value="P:small GTPase-mediated signal transduction"/>
    <property type="evidence" value="ECO:0007669"/>
    <property type="project" value="InterPro"/>
</dbReference>
<dbReference type="eggNOG" id="KOG0393">
    <property type="taxonomic scope" value="Eukaryota"/>
</dbReference>
<dbReference type="InterPro" id="IPR005225">
    <property type="entry name" value="Small_GTP-bd"/>
</dbReference>
<organism evidence="3">
    <name type="scientific">Amphimedon queenslandica</name>
    <name type="common">Sponge</name>
    <dbReference type="NCBI Taxonomy" id="400682"/>
    <lineage>
        <taxon>Eukaryota</taxon>
        <taxon>Metazoa</taxon>
        <taxon>Porifera</taxon>
        <taxon>Demospongiae</taxon>
        <taxon>Heteroscleromorpha</taxon>
        <taxon>Haplosclerida</taxon>
        <taxon>Niphatidae</taxon>
        <taxon>Amphimedon</taxon>
    </lineage>
</organism>
<dbReference type="OrthoDB" id="8830751at2759"/>
<dbReference type="SMART" id="SM00173">
    <property type="entry name" value="RAS"/>
    <property type="match status" value="1"/>
</dbReference>
<dbReference type="EnsemblMetazoa" id="Aqu2.1.43674_001">
    <property type="protein sequence ID" value="Aqu2.1.43674_001"/>
    <property type="gene ID" value="Aqu2.1.43674"/>
</dbReference>
<dbReference type="Pfam" id="PF00071">
    <property type="entry name" value="Ras"/>
    <property type="match status" value="1"/>
</dbReference>
<reference evidence="3" key="2">
    <citation type="submission" date="2017-05" db="UniProtKB">
        <authorList>
            <consortium name="EnsemblMetazoa"/>
        </authorList>
    </citation>
    <scope>IDENTIFICATION</scope>
</reference>
<dbReference type="SMART" id="SM00175">
    <property type="entry name" value="RAB"/>
    <property type="match status" value="1"/>
</dbReference>
<dbReference type="STRING" id="400682.A0A1X7VUY3"/>
<dbReference type="InterPro" id="IPR027417">
    <property type="entry name" value="P-loop_NTPase"/>
</dbReference>
<dbReference type="PROSITE" id="PS51420">
    <property type="entry name" value="RHO"/>
    <property type="match status" value="1"/>
</dbReference>
<dbReference type="SUPFAM" id="SSF52540">
    <property type="entry name" value="P-loop containing nucleoside triphosphate hydrolases"/>
    <property type="match status" value="1"/>
</dbReference>
<dbReference type="PRINTS" id="PR00449">
    <property type="entry name" value="RASTRNSFRMNG"/>
</dbReference>
<dbReference type="InterPro" id="IPR001806">
    <property type="entry name" value="Small_GTPase"/>
</dbReference>
<dbReference type="Gene3D" id="3.40.50.300">
    <property type="entry name" value="P-loop containing nucleotide triphosphate hydrolases"/>
    <property type="match status" value="1"/>
</dbReference>
<dbReference type="PROSITE" id="PS51421">
    <property type="entry name" value="RAS"/>
    <property type="match status" value="1"/>
</dbReference>
<gene>
    <name evidence="3" type="primary">105312406</name>
</gene>
<dbReference type="GO" id="GO:0005525">
    <property type="term" value="F:GTP binding"/>
    <property type="evidence" value="ECO:0007669"/>
    <property type="project" value="UniProtKB-KW"/>
</dbReference>
<dbReference type="EnsemblMetazoa" id="XM_011405030.2">
    <property type="protein sequence ID" value="XP_011403332.1"/>
    <property type="gene ID" value="LOC105312406"/>
</dbReference>
<dbReference type="AlphaFoldDB" id="A0A1X7VUY3"/>
<dbReference type="Proteomes" id="UP000007879">
    <property type="component" value="Unassembled WGS sequence"/>
</dbReference>
<keyword evidence="2" id="KW-0342">GTP-binding</keyword>